<dbReference type="Gene3D" id="2.60.120.290">
    <property type="entry name" value="Spermadhesin, CUB domain"/>
    <property type="match status" value="1"/>
</dbReference>
<sequence length="139" mass="15699">MLRLRLIVFGMLLVMSIVSEYTAAGWGAECGGILSGDNGTITSPNYPQNYWNYARCLWSISVEPGKVIRLTFHQFCLEDLNCVYDWIVIYDNSRTNPLGKKCGYSIPEPIWSNGNQMFVEFHSDLIETAQGFQASWEAG</sequence>
<keyword evidence="2" id="KW-1015">Disulfide bond</keyword>
<dbReference type="Pfam" id="PF00431">
    <property type="entry name" value="CUB"/>
    <property type="match status" value="1"/>
</dbReference>
<gene>
    <name evidence="6" type="ORF">EGW08_023313</name>
</gene>
<dbReference type="STRING" id="188477.A0A433SJ65"/>
<feature type="chain" id="PRO_5019142111" description="CUB domain-containing protein" evidence="4">
    <location>
        <begin position="20"/>
        <end position="139"/>
    </location>
</feature>
<evidence type="ECO:0000313" key="6">
    <source>
        <dbReference type="EMBL" id="RUS68924.1"/>
    </source>
</evidence>
<feature type="non-terminal residue" evidence="6">
    <location>
        <position position="139"/>
    </location>
</feature>
<feature type="signal peptide" evidence="4">
    <location>
        <begin position="1"/>
        <end position="19"/>
    </location>
</feature>
<dbReference type="SMART" id="SM00042">
    <property type="entry name" value="CUB"/>
    <property type="match status" value="1"/>
</dbReference>
<reference evidence="6 7" key="1">
    <citation type="submission" date="2019-01" db="EMBL/GenBank/DDBJ databases">
        <title>A draft genome assembly of the solar-powered sea slug Elysia chlorotica.</title>
        <authorList>
            <person name="Cai H."/>
            <person name="Li Q."/>
            <person name="Fang X."/>
            <person name="Li J."/>
            <person name="Curtis N.E."/>
            <person name="Altenburger A."/>
            <person name="Shibata T."/>
            <person name="Feng M."/>
            <person name="Maeda T."/>
            <person name="Schwartz J.A."/>
            <person name="Shigenobu S."/>
            <person name="Lundholm N."/>
            <person name="Nishiyama T."/>
            <person name="Yang H."/>
            <person name="Hasebe M."/>
            <person name="Li S."/>
            <person name="Pierce S.K."/>
            <person name="Wang J."/>
        </authorList>
    </citation>
    <scope>NUCLEOTIDE SEQUENCE [LARGE SCALE GENOMIC DNA]</scope>
    <source>
        <strain evidence="6">EC2010</strain>
        <tissue evidence="6">Whole organism of an adult</tissue>
    </source>
</reference>
<evidence type="ECO:0000259" key="5">
    <source>
        <dbReference type="PROSITE" id="PS01180"/>
    </source>
</evidence>
<name>A0A433SJ65_ELYCH</name>
<feature type="domain" description="CUB" evidence="5">
    <location>
        <begin position="30"/>
        <end position="139"/>
    </location>
</feature>
<organism evidence="6 7">
    <name type="scientific">Elysia chlorotica</name>
    <name type="common">Eastern emerald elysia</name>
    <name type="synonym">Sea slug</name>
    <dbReference type="NCBI Taxonomy" id="188477"/>
    <lineage>
        <taxon>Eukaryota</taxon>
        <taxon>Metazoa</taxon>
        <taxon>Spiralia</taxon>
        <taxon>Lophotrochozoa</taxon>
        <taxon>Mollusca</taxon>
        <taxon>Gastropoda</taxon>
        <taxon>Heterobranchia</taxon>
        <taxon>Euthyneura</taxon>
        <taxon>Panpulmonata</taxon>
        <taxon>Sacoglossa</taxon>
        <taxon>Placobranchoidea</taxon>
        <taxon>Plakobranchidae</taxon>
        <taxon>Elysia</taxon>
    </lineage>
</organism>
<dbReference type="OrthoDB" id="5975444at2759"/>
<dbReference type="PANTHER" id="PTHR24251">
    <property type="entry name" value="OVOCHYMASE-RELATED"/>
    <property type="match status" value="1"/>
</dbReference>
<proteinExistence type="predicted"/>
<comment type="caution">
    <text evidence="6">The sequence shown here is derived from an EMBL/GenBank/DDBJ whole genome shotgun (WGS) entry which is preliminary data.</text>
</comment>
<comment type="caution">
    <text evidence="3">Lacks conserved residue(s) required for the propagation of feature annotation.</text>
</comment>
<evidence type="ECO:0000256" key="1">
    <source>
        <dbReference type="ARBA" id="ARBA00022737"/>
    </source>
</evidence>
<dbReference type="InterPro" id="IPR000859">
    <property type="entry name" value="CUB_dom"/>
</dbReference>
<evidence type="ECO:0000256" key="2">
    <source>
        <dbReference type="ARBA" id="ARBA00023157"/>
    </source>
</evidence>
<keyword evidence="7" id="KW-1185">Reference proteome</keyword>
<dbReference type="FunFam" id="2.60.120.290:FF:000013">
    <property type="entry name" value="Membrane frizzled-related protein"/>
    <property type="match status" value="1"/>
</dbReference>
<evidence type="ECO:0000256" key="4">
    <source>
        <dbReference type="SAM" id="SignalP"/>
    </source>
</evidence>
<keyword evidence="1" id="KW-0677">Repeat</keyword>
<keyword evidence="4" id="KW-0732">Signal</keyword>
<evidence type="ECO:0000256" key="3">
    <source>
        <dbReference type="PROSITE-ProRule" id="PRU00059"/>
    </source>
</evidence>
<dbReference type="AlphaFoldDB" id="A0A433SJ65"/>
<accession>A0A433SJ65</accession>
<protein>
    <recommendedName>
        <fullName evidence="5">CUB domain-containing protein</fullName>
    </recommendedName>
</protein>
<dbReference type="CDD" id="cd00041">
    <property type="entry name" value="CUB"/>
    <property type="match status" value="1"/>
</dbReference>
<dbReference type="InterPro" id="IPR035914">
    <property type="entry name" value="Sperma_CUB_dom_sf"/>
</dbReference>
<dbReference type="EMBL" id="RQTK01001920">
    <property type="protein sequence ID" value="RUS68924.1"/>
    <property type="molecule type" value="Genomic_DNA"/>
</dbReference>
<dbReference type="SUPFAM" id="SSF49854">
    <property type="entry name" value="Spermadhesin, CUB domain"/>
    <property type="match status" value="1"/>
</dbReference>
<evidence type="ECO:0000313" key="7">
    <source>
        <dbReference type="Proteomes" id="UP000271974"/>
    </source>
</evidence>
<dbReference type="PROSITE" id="PS01180">
    <property type="entry name" value="CUB"/>
    <property type="match status" value="1"/>
</dbReference>
<dbReference type="Proteomes" id="UP000271974">
    <property type="component" value="Unassembled WGS sequence"/>
</dbReference>